<keyword evidence="3" id="KW-0597">Phosphoprotein</keyword>
<dbReference type="Gene3D" id="2.60.40.2380">
    <property type="match status" value="1"/>
</dbReference>
<protein>
    <recommendedName>
        <fullName evidence="2">histidine kinase</fullName>
        <ecNumber evidence="2">2.7.13.3</ecNumber>
    </recommendedName>
</protein>
<evidence type="ECO:0000256" key="5">
    <source>
        <dbReference type="ARBA" id="ARBA00022777"/>
    </source>
</evidence>
<feature type="transmembrane region" description="Helical" evidence="8">
    <location>
        <begin position="288"/>
        <end position="308"/>
    </location>
</feature>
<dbReference type="Pfam" id="PF00512">
    <property type="entry name" value="HisKA"/>
    <property type="match status" value="1"/>
</dbReference>
<keyword evidence="6" id="KW-0902">Two-component regulatory system</keyword>
<dbReference type="Proteomes" id="UP000774935">
    <property type="component" value="Unassembled WGS sequence"/>
</dbReference>
<sequence length="723" mass="80763">MGKARSVSGIKYSLLLTWLLLLLCAPVTFAQPANRVELLPGSQEIRLPLQVYQDTGGKKTIATIKQAPFEQLDTTATLLAGKTVHWVRVILVNNSNYQQDRYLYAGDWSRIELFTQQPDGTTIKQQTGQLLPVSERDIPSSKPYVRLQVAPQSQLLLYLRLQGDIDLYKPQHLNLQLHTPEQVVQANNDRLLGQGIFIGIISVMALYNLVLFMSVRDRSYLYYVMALAGTGLYFMFYHGFALELLWPESPVWNAHSFAFIVTFNGIFRLLFTRSYLNTRLTMPFWDKAITFLALLYALPVAMGLLSYFTPLDLLQACVDLIGIIGGAVLVVMFLVGVHALYKGYRPALYFLFANVLFVIGALLFILKETHLVPDTPLTVYSAQVGIVAQVVLFSLGLAYRLNTVTSELATKVLEKERMELEKEVERKRLIEQQKKDLEVTVANRTAALRNKTQELKHTVRQLKASELKLMRINSIKDRFFSIISHDLRTPLATLDSFLNILINFSDRMKPEQMQKLANHTQLSVRNLQALLENLLQWSAAQSGSADTVSFDPEEVYLFETVQRNLDLLQDTAIAKGINWQLELPENLKVYADANMLAFVIRNLLHNAIKFSGAGSTIKISAAITGGGMAEVSVQDQGTGMAPETVASLFNQEQLALTTKGTANEKGTGLGLLLCRLFVERNGGFIWVSSEVGKGSRFWFTVPLTPGNSTPEAQQLAATTAVVG</sequence>
<accession>A0ABS6X9M1</accession>
<feature type="transmembrane region" description="Helical" evidence="8">
    <location>
        <begin position="378"/>
        <end position="399"/>
    </location>
</feature>
<dbReference type="SMART" id="SM00388">
    <property type="entry name" value="HisKA"/>
    <property type="match status" value="1"/>
</dbReference>
<keyword evidence="4" id="KW-0808">Transferase</keyword>
<dbReference type="PANTHER" id="PTHR43711">
    <property type="entry name" value="TWO-COMPONENT HISTIDINE KINASE"/>
    <property type="match status" value="1"/>
</dbReference>
<dbReference type="CDD" id="cd00082">
    <property type="entry name" value="HisKA"/>
    <property type="match status" value="1"/>
</dbReference>
<evidence type="ECO:0000256" key="6">
    <source>
        <dbReference type="ARBA" id="ARBA00023012"/>
    </source>
</evidence>
<dbReference type="SMART" id="SM00387">
    <property type="entry name" value="HATPase_c"/>
    <property type="match status" value="1"/>
</dbReference>
<comment type="caution">
    <text evidence="10">The sequence shown here is derived from an EMBL/GenBank/DDBJ whole genome shotgun (WGS) entry which is preliminary data.</text>
</comment>
<name>A0ABS6X9M1_9BACT</name>
<evidence type="ECO:0000256" key="8">
    <source>
        <dbReference type="SAM" id="Phobius"/>
    </source>
</evidence>
<dbReference type="PANTHER" id="PTHR43711:SF1">
    <property type="entry name" value="HISTIDINE KINASE 1"/>
    <property type="match status" value="1"/>
</dbReference>
<dbReference type="EMBL" id="JAHWXQ010000001">
    <property type="protein sequence ID" value="MBW3364586.1"/>
    <property type="molecule type" value="Genomic_DNA"/>
</dbReference>
<dbReference type="InterPro" id="IPR036890">
    <property type="entry name" value="HATPase_C_sf"/>
</dbReference>
<keyword evidence="7" id="KW-0175">Coiled coil</keyword>
<feature type="transmembrane region" description="Helical" evidence="8">
    <location>
        <begin position="348"/>
        <end position="366"/>
    </location>
</feature>
<dbReference type="PROSITE" id="PS50109">
    <property type="entry name" value="HIS_KIN"/>
    <property type="match status" value="1"/>
</dbReference>
<dbReference type="InterPro" id="IPR036097">
    <property type="entry name" value="HisK_dim/P_sf"/>
</dbReference>
<dbReference type="Pfam" id="PF07695">
    <property type="entry name" value="7TMR-DISM_7TM"/>
    <property type="match status" value="1"/>
</dbReference>
<evidence type="ECO:0000256" key="3">
    <source>
        <dbReference type="ARBA" id="ARBA00022553"/>
    </source>
</evidence>
<dbReference type="GO" id="GO:0016301">
    <property type="term" value="F:kinase activity"/>
    <property type="evidence" value="ECO:0007669"/>
    <property type="project" value="UniProtKB-KW"/>
</dbReference>
<proteinExistence type="predicted"/>
<evidence type="ECO:0000256" key="2">
    <source>
        <dbReference type="ARBA" id="ARBA00012438"/>
    </source>
</evidence>
<feature type="domain" description="Histidine kinase" evidence="9">
    <location>
        <begin position="482"/>
        <end position="705"/>
    </location>
</feature>
<evidence type="ECO:0000313" key="11">
    <source>
        <dbReference type="Proteomes" id="UP000774935"/>
    </source>
</evidence>
<keyword evidence="5 10" id="KW-0418">Kinase</keyword>
<dbReference type="EC" id="2.7.13.3" evidence="2"/>
<feature type="transmembrane region" description="Helical" evidence="8">
    <location>
        <begin position="191"/>
        <end position="213"/>
    </location>
</feature>
<dbReference type="InterPro" id="IPR005467">
    <property type="entry name" value="His_kinase_dom"/>
</dbReference>
<dbReference type="SUPFAM" id="SSF47384">
    <property type="entry name" value="Homodimeric domain of signal transducing histidine kinase"/>
    <property type="match status" value="1"/>
</dbReference>
<feature type="transmembrane region" description="Helical" evidence="8">
    <location>
        <begin position="257"/>
        <end position="276"/>
    </location>
</feature>
<feature type="transmembrane region" description="Helical" evidence="8">
    <location>
        <begin position="220"/>
        <end position="237"/>
    </location>
</feature>
<dbReference type="InterPro" id="IPR004358">
    <property type="entry name" value="Sig_transdc_His_kin-like_C"/>
</dbReference>
<dbReference type="Pfam" id="PF02518">
    <property type="entry name" value="HATPase_c"/>
    <property type="match status" value="1"/>
</dbReference>
<dbReference type="PRINTS" id="PR00344">
    <property type="entry name" value="BCTRLSENSOR"/>
</dbReference>
<dbReference type="InterPro" id="IPR003661">
    <property type="entry name" value="HisK_dim/P_dom"/>
</dbReference>
<comment type="catalytic activity">
    <reaction evidence="1">
        <text>ATP + protein L-histidine = ADP + protein N-phospho-L-histidine.</text>
        <dbReference type="EC" id="2.7.13.3"/>
    </reaction>
</comment>
<evidence type="ECO:0000256" key="7">
    <source>
        <dbReference type="SAM" id="Coils"/>
    </source>
</evidence>
<dbReference type="Gene3D" id="1.10.287.130">
    <property type="match status" value="1"/>
</dbReference>
<gene>
    <name evidence="10" type="ORF">KYK27_06005</name>
</gene>
<reference evidence="10 11" key="1">
    <citation type="submission" date="2021-07" db="EMBL/GenBank/DDBJ databases">
        <authorList>
            <person name="Kim M.K."/>
        </authorList>
    </citation>
    <scope>NUCLEOTIDE SEQUENCE [LARGE SCALE GENOMIC DNA]</scope>
    <source>
        <strain evidence="10 11">HLY7-15</strain>
    </source>
</reference>
<organism evidence="10 11">
    <name type="scientific">Pontibacter populi</name>
    <dbReference type="NCBI Taxonomy" id="890055"/>
    <lineage>
        <taxon>Bacteria</taxon>
        <taxon>Pseudomonadati</taxon>
        <taxon>Bacteroidota</taxon>
        <taxon>Cytophagia</taxon>
        <taxon>Cytophagales</taxon>
        <taxon>Hymenobacteraceae</taxon>
        <taxon>Pontibacter</taxon>
    </lineage>
</organism>
<feature type="transmembrane region" description="Helical" evidence="8">
    <location>
        <begin position="320"/>
        <end position="341"/>
    </location>
</feature>
<keyword evidence="8" id="KW-1133">Transmembrane helix</keyword>
<keyword evidence="8" id="KW-0472">Membrane</keyword>
<evidence type="ECO:0000256" key="4">
    <source>
        <dbReference type="ARBA" id="ARBA00022679"/>
    </source>
</evidence>
<dbReference type="InterPro" id="IPR050736">
    <property type="entry name" value="Sensor_HK_Regulatory"/>
</dbReference>
<dbReference type="RefSeq" id="WP_199109064.1">
    <property type="nucleotide sequence ID" value="NZ_JAHWXQ010000001.1"/>
</dbReference>
<evidence type="ECO:0000256" key="1">
    <source>
        <dbReference type="ARBA" id="ARBA00000085"/>
    </source>
</evidence>
<dbReference type="Gene3D" id="3.30.565.10">
    <property type="entry name" value="Histidine kinase-like ATPase, C-terminal domain"/>
    <property type="match status" value="1"/>
</dbReference>
<dbReference type="Pfam" id="PF07696">
    <property type="entry name" value="7TMR-DISMED2"/>
    <property type="match status" value="1"/>
</dbReference>
<dbReference type="SUPFAM" id="SSF55874">
    <property type="entry name" value="ATPase domain of HSP90 chaperone/DNA topoisomerase II/histidine kinase"/>
    <property type="match status" value="1"/>
</dbReference>
<dbReference type="InterPro" id="IPR011623">
    <property type="entry name" value="7TMR_DISM_rcpt_extracell_dom1"/>
</dbReference>
<keyword evidence="11" id="KW-1185">Reference proteome</keyword>
<evidence type="ECO:0000313" key="10">
    <source>
        <dbReference type="EMBL" id="MBW3364586.1"/>
    </source>
</evidence>
<evidence type="ECO:0000259" key="9">
    <source>
        <dbReference type="PROSITE" id="PS50109"/>
    </source>
</evidence>
<dbReference type="InterPro" id="IPR003594">
    <property type="entry name" value="HATPase_dom"/>
</dbReference>
<keyword evidence="8" id="KW-0812">Transmembrane</keyword>
<feature type="coiled-coil region" evidence="7">
    <location>
        <begin position="410"/>
        <end position="440"/>
    </location>
</feature>
<dbReference type="InterPro" id="IPR011622">
    <property type="entry name" value="7TMR_DISM_rcpt_extracell_dom2"/>
</dbReference>